<accession>A0A7H0LNT2</accession>
<keyword evidence="5" id="KW-1185">Reference proteome</keyword>
<dbReference type="GO" id="GO:0006508">
    <property type="term" value="P:proteolysis"/>
    <property type="evidence" value="ECO:0007669"/>
    <property type="project" value="UniProtKB-KW"/>
</dbReference>
<feature type="transmembrane region" description="Helical" evidence="2">
    <location>
        <begin position="67"/>
        <end position="86"/>
    </location>
</feature>
<keyword evidence="4" id="KW-0378">Hydrolase</keyword>
<dbReference type="InterPro" id="IPR052173">
    <property type="entry name" value="Beta-lactam_resp_regulator"/>
</dbReference>
<dbReference type="KEGG" id="spap:H3Z74_09430"/>
<dbReference type="GO" id="GO:0008237">
    <property type="term" value="F:metallopeptidase activity"/>
    <property type="evidence" value="ECO:0007669"/>
    <property type="project" value="UniProtKB-KW"/>
</dbReference>
<dbReference type="Pfam" id="PF05569">
    <property type="entry name" value="Peptidase_M56"/>
    <property type="match status" value="1"/>
</dbReference>
<gene>
    <name evidence="4" type="ORF">H3Z74_09430</name>
</gene>
<dbReference type="Gene3D" id="3.30.2010.10">
    <property type="entry name" value="Metalloproteases ('zincins'), catalytic domain"/>
    <property type="match status" value="1"/>
</dbReference>
<feature type="transmembrane region" description="Helical" evidence="2">
    <location>
        <begin position="12"/>
        <end position="29"/>
    </location>
</feature>
<feature type="region of interest" description="Disordered" evidence="1">
    <location>
        <begin position="383"/>
        <end position="403"/>
    </location>
</feature>
<keyword evidence="4" id="KW-0482">Metalloprotease</keyword>
<dbReference type="PANTHER" id="PTHR34978">
    <property type="entry name" value="POSSIBLE SENSOR-TRANSDUCER PROTEIN BLAR"/>
    <property type="match status" value="1"/>
</dbReference>
<feature type="transmembrane region" description="Helical" evidence="2">
    <location>
        <begin position="107"/>
        <end position="126"/>
    </location>
</feature>
<evidence type="ECO:0000256" key="1">
    <source>
        <dbReference type="SAM" id="MobiDB-lite"/>
    </source>
</evidence>
<name>A0A7H0LNT2_9SPHN</name>
<feature type="domain" description="Peptidase M56" evidence="3">
    <location>
        <begin position="21"/>
        <end position="301"/>
    </location>
</feature>
<dbReference type="CDD" id="cd07341">
    <property type="entry name" value="M56_BlaR1_MecR1_like"/>
    <property type="match status" value="1"/>
</dbReference>
<dbReference type="EMBL" id="CP061038">
    <property type="protein sequence ID" value="QNQ11335.1"/>
    <property type="molecule type" value="Genomic_DNA"/>
</dbReference>
<feature type="region of interest" description="Disordered" evidence="1">
    <location>
        <begin position="540"/>
        <end position="559"/>
    </location>
</feature>
<evidence type="ECO:0000313" key="5">
    <source>
        <dbReference type="Proteomes" id="UP000516148"/>
    </source>
</evidence>
<sequence>MTLHADALAWTLIHFCWQAAAIALVHGAVDRSLSGISSRARYGLALAAMLAMVGAAIVTLVHQEMLARVAALSAIIPIAGQGVALADMAMDAGAGFRQVSAWFPTNGALLFWLDMAWLAGVSLQSVRAIGGWIVLRRLVGAADMVVPVALSAMADGLCARMNLRPVALRLSRQVSGPFVMGLFRSVVVVPLSALAALSPDQLEAVLAHELAHVRRADYFWNLLQTLVETLFFFHPAIWWIGRRLREEREHCCDDLALAACGNPLAFATALCTLEAARSPGLALALDGHRPASALRRRVAHILGEAVPAPHRAASLLLAGIAALGLCAVSVLPHARASIVQPARAKTVQIRPVAIAGTATIATDASRTEAAGPAAPEPLAVTTATDPASVDPVPLTPSTPQAPRAESYEEAMLQAGYAGEMRALPSLEQDGVTPDYLRTILALGLGAPNAKQLRILWSNGARAADLETFRAVGAAPSTLYDFVGYSLFGVTPALITGMREAGFDGIPPGRLVKLAKVGVTPAYAAAARRARPDIDLRQLIGQRMDENDRERAASDGAGGG</sequence>
<keyword evidence="4" id="KW-0645">Protease</keyword>
<feature type="transmembrane region" description="Helical" evidence="2">
    <location>
        <begin position="218"/>
        <end position="240"/>
    </location>
</feature>
<reference evidence="4 5" key="1">
    <citation type="submission" date="2020-09" db="EMBL/GenBank/DDBJ databases">
        <title>Sphingomonas sp., a new species isolated from pork steak.</title>
        <authorList>
            <person name="Heidler von Heilborn D."/>
        </authorList>
    </citation>
    <scope>NUCLEOTIDE SEQUENCE [LARGE SCALE GENOMIC DNA]</scope>
    <source>
        <strain evidence="5">S8-3T</strain>
    </source>
</reference>
<keyword evidence="2" id="KW-1133">Transmembrane helix</keyword>
<protein>
    <submittedName>
        <fullName evidence="4">M48 family metalloprotease</fullName>
    </submittedName>
</protein>
<dbReference type="RefSeq" id="WP_187763616.1">
    <property type="nucleotide sequence ID" value="NZ_CP061038.1"/>
</dbReference>
<organism evidence="4 5">
    <name type="scientific">Sphingomonas alpina</name>
    <dbReference type="NCBI Taxonomy" id="653931"/>
    <lineage>
        <taxon>Bacteria</taxon>
        <taxon>Pseudomonadati</taxon>
        <taxon>Pseudomonadota</taxon>
        <taxon>Alphaproteobacteria</taxon>
        <taxon>Sphingomonadales</taxon>
        <taxon>Sphingomonadaceae</taxon>
        <taxon>Sphingomonas</taxon>
    </lineage>
</organism>
<dbReference type="InterPro" id="IPR008756">
    <property type="entry name" value="Peptidase_M56"/>
</dbReference>
<evidence type="ECO:0000256" key="2">
    <source>
        <dbReference type="SAM" id="Phobius"/>
    </source>
</evidence>
<feature type="compositionally biased region" description="Basic and acidic residues" evidence="1">
    <location>
        <begin position="542"/>
        <end position="552"/>
    </location>
</feature>
<keyword evidence="2" id="KW-0472">Membrane</keyword>
<dbReference type="PANTHER" id="PTHR34978:SF3">
    <property type="entry name" value="SLR0241 PROTEIN"/>
    <property type="match status" value="1"/>
</dbReference>
<evidence type="ECO:0000313" key="4">
    <source>
        <dbReference type="EMBL" id="QNQ11335.1"/>
    </source>
</evidence>
<dbReference type="Proteomes" id="UP000516148">
    <property type="component" value="Chromosome"/>
</dbReference>
<feature type="transmembrane region" description="Helical" evidence="2">
    <location>
        <begin position="41"/>
        <end position="61"/>
    </location>
</feature>
<keyword evidence="2" id="KW-0812">Transmembrane</keyword>
<proteinExistence type="predicted"/>
<evidence type="ECO:0000259" key="3">
    <source>
        <dbReference type="Pfam" id="PF05569"/>
    </source>
</evidence>
<dbReference type="AlphaFoldDB" id="A0A7H0LNT2"/>